<dbReference type="InterPro" id="IPR005493">
    <property type="entry name" value="RraA/RraA-like"/>
</dbReference>
<gene>
    <name evidence="6" type="ORF">A8V01_06835</name>
</gene>
<dbReference type="CDD" id="cd16841">
    <property type="entry name" value="RraA_family"/>
    <property type="match status" value="1"/>
</dbReference>
<feature type="binding site" evidence="5">
    <location>
        <begin position="87"/>
        <end position="90"/>
    </location>
    <ligand>
        <name>substrate</name>
    </ligand>
</feature>
<proteinExistence type="predicted"/>
<sequence>MPQRAANHLVSGLSRVETSTLGHWRLWGLCDPGLRPLAPQMKACGTIVTLALPGPDGALLHEALSHLRHGDVLVIDRLGDLRHAAVGGIVAAAAKLRGIAGIVVDGPVADLEEVLATGLPVWARGVSARTTRRLGLGGRFNAPVSVGGAVARPGDIALCDGDGVAFVSTQEAAADIDRAEAAARRETLIREGLSKGIALEDLLPPPPLAGSR</sequence>
<evidence type="ECO:0000256" key="1">
    <source>
        <dbReference type="ARBA" id="ARBA00001968"/>
    </source>
</evidence>
<comment type="cofactor">
    <cofactor evidence="1">
        <name>a divalent metal cation</name>
        <dbReference type="ChEBI" id="CHEBI:60240"/>
    </cofactor>
</comment>
<evidence type="ECO:0000256" key="5">
    <source>
        <dbReference type="PIRSR" id="PIRSR605493-1"/>
    </source>
</evidence>
<evidence type="ECO:0000256" key="3">
    <source>
        <dbReference type="ARBA" id="ARBA00029596"/>
    </source>
</evidence>
<evidence type="ECO:0000313" key="6">
    <source>
        <dbReference type="EMBL" id="PNU03491.1"/>
    </source>
</evidence>
<dbReference type="GO" id="GO:0046872">
    <property type="term" value="F:metal ion binding"/>
    <property type="evidence" value="ECO:0007669"/>
    <property type="project" value="UniProtKB-KW"/>
</dbReference>
<dbReference type="Gene3D" id="3.50.30.40">
    <property type="entry name" value="Ribonuclease E inhibitor RraA/RraA-like"/>
    <property type="match status" value="1"/>
</dbReference>
<feature type="binding site" evidence="5">
    <location>
        <position position="110"/>
    </location>
    <ligand>
        <name>Mg(2+)</name>
        <dbReference type="ChEBI" id="CHEBI:18420"/>
    </ligand>
</feature>
<name>A0A2K2FXI2_9SPHN</name>
<comment type="caution">
    <text evidence="6">The sequence shown here is derived from an EMBL/GenBank/DDBJ whole genome shotgun (WGS) entry which is preliminary data.</text>
</comment>
<dbReference type="EMBL" id="LYMM01000051">
    <property type="protein sequence ID" value="PNU03491.1"/>
    <property type="molecule type" value="Genomic_DNA"/>
</dbReference>
<dbReference type="AlphaFoldDB" id="A0A2K2FXI2"/>
<evidence type="ECO:0000256" key="4">
    <source>
        <dbReference type="ARBA" id="ARBA00030169"/>
    </source>
</evidence>
<keyword evidence="5" id="KW-0460">Magnesium</keyword>
<accession>A0A2K2FXI2</accession>
<dbReference type="SUPFAM" id="SSF89562">
    <property type="entry name" value="RraA-like"/>
    <property type="match status" value="1"/>
</dbReference>
<dbReference type="Pfam" id="PF03737">
    <property type="entry name" value="RraA-like"/>
    <property type="match status" value="1"/>
</dbReference>
<evidence type="ECO:0000313" key="7">
    <source>
        <dbReference type="Proteomes" id="UP000236327"/>
    </source>
</evidence>
<dbReference type="PANTHER" id="PTHR33254">
    <property type="entry name" value="4-HYDROXY-4-METHYL-2-OXOGLUTARATE ALDOLASE 3-RELATED"/>
    <property type="match status" value="1"/>
</dbReference>
<evidence type="ECO:0000256" key="2">
    <source>
        <dbReference type="ARBA" id="ARBA00016549"/>
    </source>
</evidence>
<keyword evidence="7" id="KW-1185">Reference proteome</keyword>
<dbReference type="OrthoDB" id="8717144at2"/>
<keyword evidence="5" id="KW-0479">Metal-binding</keyword>
<dbReference type="InterPro" id="IPR036704">
    <property type="entry name" value="RraA/RraA-like_sf"/>
</dbReference>
<dbReference type="PANTHER" id="PTHR33254:SF4">
    <property type="entry name" value="4-HYDROXY-4-METHYL-2-OXOGLUTARATE ALDOLASE 3-RELATED"/>
    <property type="match status" value="1"/>
</dbReference>
<protein>
    <recommendedName>
        <fullName evidence="2">Putative 4-hydroxy-4-methyl-2-oxoglutarate aldolase</fullName>
    </recommendedName>
    <alternativeName>
        <fullName evidence="3">Regulator of ribonuclease activity homolog</fullName>
    </alternativeName>
    <alternativeName>
        <fullName evidence="4">RraA-like protein</fullName>
    </alternativeName>
</protein>
<organism evidence="6 7">
    <name type="scientific">Novosphingobium guangzhouense</name>
    <dbReference type="NCBI Taxonomy" id="1850347"/>
    <lineage>
        <taxon>Bacteria</taxon>
        <taxon>Pseudomonadati</taxon>
        <taxon>Pseudomonadota</taxon>
        <taxon>Alphaproteobacteria</taxon>
        <taxon>Sphingomonadales</taxon>
        <taxon>Sphingomonadaceae</taxon>
        <taxon>Novosphingobium</taxon>
    </lineage>
</organism>
<dbReference type="Proteomes" id="UP000236327">
    <property type="component" value="Unassembled WGS sequence"/>
</dbReference>
<reference evidence="6 7" key="1">
    <citation type="submission" date="2016-05" db="EMBL/GenBank/DDBJ databases">
        <title>Complete genome sequence of Novosphingobium guangzhouense SA925(T).</title>
        <authorList>
            <person name="Sha S."/>
        </authorList>
    </citation>
    <scope>NUCLEOTIDE SEQUENCE [LARGE SCALE GENOMIC DNA]</scope>
    <source>
        <strain evidence="6 7">SA925</strain>
    </source>
</reference>
<comment type="cofactor">
    <cofactor evidence="5">
        <name>Mg(2+)</name>
        <dbReference type="ChEBI" id="CHEBI:18420"/>
    </cofactor>
</comment>